<evidence type="ECO:0000313" key="3">
    <source>
        <dbReference type="Proteomes" id="UP001303647"/>
    </source>
</evidence>
<evidence type="ECO:0000256" key="1">
    <source>
        <dbReference type="SAM" id="Phobius"/>
    </source>
</evidence>
<dbReference type="EMBL" id="MU857928">
    <property type="protein sequence ID" value="KAK4242996.1"/>
    <property type="molecule type" value="Genomic_DNA"/>
</dbReference>
<evidence type="ECO:0000313" key="2">
    <source>
        <dbReference type="EMBL" id="KAK4242996.1"/>
    </source>
</evidence>
<name>A0AAN7CJX8_9PEZI</name>
<proteinExistence type="predicted"/>
<accession>A0AAN7CJX8</accession>
<feature type="transmembrane region" description="Helical" evidence="1">
    <location>
        <begin position="132"/>
        <end position="151"/>
    </location>
</feature>
<protein>
    <submittedName>
        <fullName evidence="2">Uncharacterized protein</fullName>
    </submittedName>
</protein>
<feature type="transmembrane region" description="Helical" evidence="1">
    <location>
        <begin position="98"/>
        <end position="120"/>
    </location>
</feature>
<keyword evidence="1" id="KW-0472">Membrane</keyword>
<comment type="caution">
    <text evidence="2">The sequence shown here is derived from an EMBL/GenBank/DDBJ whole genome shotgun (WGS) entry which is preliminary data.</text>
</comment>
<keyword evidence="1" id="KW-1133">Transmembrane helix</keyword>
<reference evidence="2" key="2">
    <citation type="submission" date="2023-05" db="EMBL/GenBank/DDBJ databases">
        <authorList>
            <consortium name="Lawrence Berkeley National Laboratory"/>
            <person name="Steindorff A."/>
            <person name="Hensen N."/>
            <person name="Bonometti L."/>
            <person name="Westerberg I."/>
            <person name="Brannstrom I.O."/>
            <person name="Guillou S."/>
            <person name="Cros-Aarteil S."/>
            <person name="Calhoun S."/>
            <person name="Haridas S."/>
            <person name="Kuo A."/>
            <person name="Mondo S."/>
            <person name="Pangilinan J."/>
            <person name="Riley R."/>
            <person name="Labutti K."/>
            <person name="Andreopoulos B."/>
            <person name="Lipzen A."/>
            <person name="Chen C."/>
            <person name="Yanf M."/>
            <person name="Daum C."/>
            <person name="Ng V."/>
            <person name="Clum A."/>
            <person name="Ohm R."/>
            <person name="Martin F."/>
            <person name="Silar P."/>
            <person name="Natvig D."/>
            <person name="Lalanne C."/>
            <person name="Gautier V."/>
            <person name="Ament-Velasquez S.L."/>
            <person name="Kruys A."/>
            <person name="Hutchinson M.I."/>
            <person name="Powell A.J."/>
            <person name="Barry K."/>
            <person name="Miller A.N."/>
            <person name="Grigoriev I.V."/>
            <person name="Debuchy R."/>
            <person name="Gladieux P."/>
            <person name="Thoren M.H."/>
            <person name="Johannesson H."/>
        </authorList>
    </citation>
    <scope>NUCLEOTIDE SEQUENCE</scope>
    <source>
        <strain evidence="2">CBS 359.72</strain>
    </source>
</reference>
<reference evidence="2" key="1">
    <citation type="journal article" date="2023" name="Mol. Phylogenet. Evol.">
        <title>Genome-scale phylogeny and comparative genomics of the fungal order Sordariales.</title>
        <authorList>
            <person name="Hensen N."/>
            <person name="Bonometti L."/>
            <person name="Westerberg I."/>
            <person name="Brannstrom I.O."/>
            <person name="Guillou S."/>
            <person name="Cros-Aarteil S."/>
            <person name="Calhoun S."/>
            <person name="Haridas S."/>
            <person name="Kuo A."/>
            <person name="Mondo S."/>
            <person name="Pangilinan J."/>
            <person name="Riley R."/>
            <person name="LaButti K."/>
            <person name="Andreopoulos B."/>
            <person name="Lipzen A."/>
            <person name="Chen C."/>
            <person name="Yan M."/>
            <person name="Daum C."/>
            <person name="Ng V."/>
            <person name="Clum A."/>
            <person name="Steindorff A."/>
            <person name="Ohm R.A."/>
            <person name="Martin F."/>
            <person name="Silar P."/>
            <person name="Natvig D.O."/>
            <person name="Lalanne C."/>
            <person name="Gautier V."/>
            <person name="Ament-Velasquez S.L."/>
            <person name="Kruys A."/>
            <person name="Hutchinson M.I."/>
            <person name="Powell A.J."/>
            <person name="Barry K."/>
            <person name="Miller A.N."/>
            <person name="Grigoriev I.V."/>
            <person name="Debuchy R."/>
            <person name="Gladieux P."/>
            <person name="Hiltunen Thoren M."/>
            <person name="Johannesson H."/>
        </authorList>
    </citation>
    <scope>NUCLEOTIDE SEQUENCE</scope>
    <source>
        <strain evidence="2">CBS 359.72</strain>
    </source>
</reference>
<sequence>MSTDFLAMVAYPVFSTTDFLIQTTKLTGTEHRALAIFCLRYPWADLNSFNADSEFSEEMFPCGVRRGLGRLDDTGCLDELPGHPGQRDRKGLRVSAQLLVVGLVIAILPGVLPLNALLLAPDIAVTIDERDQLAAVTAGAMTLLNTVYRVAQNRSAI</sequence>
<gene>
    <name evidence="2" type="ORF">C7999DRAFT_36683</name>
</gene>
<keyword evidence="1" id="KW-0812">Transmembrane</keyword>
<organism evidence="2 3">
    <name type="scientific">Corynascus novoguineensis</name>
    <dbReference type="NCBI Taxonomy" id="1126955"/>
    <lineage>
        <taxon>Eukaryota</taxon>
        <taxon>Fungi</taxon>
        <taxon>Dikarya</taxon>
        <taxon>Ascomycota</taxon>
        <taxon>Pezizomycotina</taxon>
        <taxon>Sordariomycetes</taxon>
        <taxon>Sordariomycetidae</taxon>
        <taxon>Sordariales</taxon>
        <taxon>Chaetomiaceae</taxon>
        <taxon>Corynascus</taxon>
    </lineage>
</organism>
<dbReference type="Proteomes" id="UP001303647">
    <property type="component" value="Unassembled WGS sequence"/>
</dbReference>
<keyword evidence="3" id="KW-1185">Reference proteome</keyword>
<dbReference type="AlphaFoldDB" id="A0AAN7CJX8"/>